<proteinExistence type="predicted"/>
<dbReference type="Proteomes" id="UP000054826">
    <property type="component" value="Unassembled WGS sequence"/>
</dbReference>
<accession>A0A0V1GPI7</accession>
<dbReference type="EMBL" id="JYDR01000811">
    <property type="protein sequence ID" value="KRY63862.1"/>
    <property type="molecule type" value="Genomic_DNA"/>
</dbReference>
<name>A0A0V1GPI7_TRIPS</name>
<sequence>METYNQLQFIPNEMLYQLIVPLKSKKIPKFHIKWLPGY</sequence>
<evidence type="ECO:0000313" key="1">
    <source>
        <dbReference type="EMBL" id="KRY63862.1"/>
    </source>
</evidence>
<dbReference type="Proteomes" id="UP000054632">
    <property type="component" value="Unassembled WGS sequence"/>
</dbReference>
<protein>
    <submittedName>
        <fullName evidence="2">Uncharacterized protein</fullName>
    </submittedName>
</protein>
<evidence type="ECO:0000313" key="3">
    <source>
        <dbReference type="Proteomes" id="UP000054632"/>
    </source>
</evidence>
<dbReference type="AlphaFoldDB" id="A0A0V1GPI7"/>
<reference evidence="3 4" key="1">
    <citation type="submission" date="2015-01" db="EMBL/GenBank/DDBJ databases">
        <title>Evolution of Trichinella species and genotypes.</title>
        <authorList>
            <person name="Korhonen P.K."/>
            <person name="Edoardo P."/>
            <person name="Giuseppe L.R."/>
            <person name="Gasser R.B."/>
        </authorList>
    </citation>
    <scope>NUCLEOTIDE SEQUENCE [LARGE SCALE GENOMIC DNA]</scope>
    <source>
        <strain evidence="1">ISS13</strain>
        <strain evidence="2">ISS176</strain>
    </source>
</reference>
<gene>
    <name evidence="1" type="ORF">T4A_10645</name>
    <name evidence="2" type="ORF">T4C_1581</name>
</gene>
<dbReference type="EMBL" id="JYDV01001292">
    <property type="protein sequence ID" value="KRY99779.1"/>
    <property type="molecule type" value="Genomic_DNA"/>
</dbReference>
<comment type="caution">
    <text evidence="2">The sequence shown here is derived from an EMBL/GenBank/DDBJ whole genome shotgun (WGS) entry which is preliminary data.</text>
</comment>
<organism evidence="2 4">
    <name type="scientific">Trichinella pseudospiralis</name>
    <name type="common">Parasitic roundworm</name>
    <dbReference type="NCBI Taxonomy" id="6337"/>
    <lineage>
        <taxon>Eukaryota</taxon>
        <taxon>Metazoa</taxon>
        <taxon>Ecdysozoa</taxon>
        <taxon>Nematoda</taxon>
        <taxon>Enoplea</taxon>
        <taxon>Dorylaimia</taxon>
        <taxon>Trichinellida</taxon>
        <taxon>Trichinellidae</taxon>
        <taxon>Trichinella</taxon>
    </lineage>
</organism>
<evidence type="ECO:0000313" key="4">
    <source>
        <dbReference type="Proteomes" id="UP000054826"/>
    </source>
</evidence>
<evidence type="ECO:0000313" key="2">
    <source>
        <dbReference type="EMBL" id="KRY99779.1"/>
    </source>
</evidence>